<reference evidence="2 3" key="1">
    <citation type="journal article" date="2020" name="IScience">
        <title>Genome Sequencing of the Endangered Kingdonia uniflora (Circaeasteraceae, Ranunculales) Reveals Potential Mechanisms of Evolutionary Specialization.</title>
        <authorList>
            <person name="Sun Y."/>
            <person name="Deng T."/>
            <person name="Zhang A."/>
            <person name="Moore M.J."/>
            <person name="Landis J.B."/>
            <person name="Lin N."/>
            <person name="Zhang H."/>
            <person name="Zhang X."/>
            <person name="Huang J."/>
            <person name="Zhang X."/>
            <person name="Sun H."/>
            <person name="Wang H."/>
        </authorList>
    </citation>
    <scope>NUCLEOTIDE SEQUENCE [LARGE SCALE GENOMIC DNA]</scope>
    <source>
        <strain evidence="2">TB1705</strain>
        <tissue evidence="2">Leaf</tissue>
    </source>
</reference>
<dbReference type="Proteomes" id="UP000541444">
    <property type="component" value="Unassembled WGS sequence"/>
</dbReference>
<organism evidence="2 3">
    <name type="scientific">Kingdonia uniflora</name>
    <dbReference type="NCBI Taxonomy" id="39325"/>
    <lineage>
        <taxon>Eukaryota</taxon>
        <taxon>Viridiplantae</taxon>
        <taxon>Streptophyta</taxon>
        <taxon>Embryophyta</taxon>
        <taxon>Tracheophyta</taxon>
        <taxon>Spermatophyta</taxon>
        <taxon>Magnoliopsida</taxon>
        <taxon>Ranunculales</taxon>
        <taxon>Circaeasteraceae</taxon>
        <taxon>Kingdonia</taxon>
    </lineage>
</organism>
<comment type="caution">
    <text evidence="2">The sequence shown here is derived from an EMBL/GenBank/DDBJ whole genome shotgun (WGS) entry which is preliminary data.</text>
</comment>
<feature type="non-terminal residue" evidence="2">
    <location>
        <position position="1"/>
    </location>
</feature>
<dbReference type="GO" id="GO:0005840">
    <property type="term" value="C:ribosome"/>
    <property type="evidence" value="ECO:0007669"/>
    <property type="project" value="InterPro"/>
</dbReference>
<keyword evidence="3" id="KW-1185">Reference proteome</keyword>
<accession>A0A7J7NW97</accession>
<dbReference type="Pfam" id="PF00833">
    <property type="entry name" value="Ribosomal_S17e"/>
    <property type="match status" value="1"/>
</dbReference>
<proteinExistence type="predicted"/>
<evidence type="ECO:0000313" key="3">
    <source>
        <dbReference type="Proteomes" id="UP000541444"/>
    </source>
</evidence>
<keyword evidence="1" id="KW-0472">Membrane</keyword>
<dbReference type="InterPro" id="IPR001210">
    <property type="entry name" value="Ribosomal_eS17"/>
</dbReference>
<keyword evidence="1" id="KW-0812">Transmembrane</keyword>
<dbReference type="EMBL" id="JACGCM010000479">
    <property type="protein sequence ID" value="KAF6171456.1"/>
    <property type="molecule type" value="Genomic_DNA"/>
</dbReference>
<gene>
    <name evidence="2" type="ORF">GIB67_017980</name>
</gene>
<feature type="transmembrane region" description="Helical" evidence="1">
    <location>
        <begin position="29"/>
        <end position="50"/>
    </location>
</feature>
<protein>
    <submittedName>
        <fullName evidence="2">Uncharacterized protein</fullName>
    </submittedName>
</protein>
<evidence type="ECO:0000313" key="2">
    <source>
        <dbReference type="EMBL" id="KAF6171456.1"/>
    </source>
</evidence>
<dbReference type="GO" id="GO:0006412">
    <property type="term" value="P:translation"/>
    <property type="evidence" value="ECO:0007669"/>
    <property type="project" value="InterPro"/>
</dbReference>
<dbReference type="GO" id="GO:0003735">
    <property type="term" value="F:structural constituent of ribosome"/>
    <property type="evidence" value="ECO:0007669"/>
    <property type="project" value="InterPro"/>
</dbReference>
<evidence type="ECO:0000256" key="1">
    <source>
        <dbReference type="SAM" id="Phobius"/>
    </source>
</evidence>
<name>A0A7J7NW97_9MAGN</name>
<sequence length="115" mass="12899">MGFCLFSLHKPSSYKIAGFSAHLMKRIQIGLVHGISLNLILSLSFILVFADGHALGLGIDFCHYKLPRKDEETTIKRIVRISEEKLVVREWIVLTNVPDNIISTLTLLSDPLPVD</sequence>
<keyword evidence="1" id="KW-1133">Transmembrane helix</keyword>
<dbReference type="AlphaFoldDB" id="A0A7J7NW97"/>